<dbReference type="SMART" id="SM00338">
    <property type="entry name" value="BRLZ"/>
    <property type="match status" value="1"/>
</dbReference>
<gene>
    <name evidence="5" type="ORF">D6C85_04505</name>
    <name evidence="4" type="ORF">D6D22_00001</name>
</gene>
<dbReference type="Proteomes" id="UP000310687">
    <property type="component" value="Unassembled WGS sequence"/>
</dbReference>
<evidence type="ECO:0000256" key="1">
    <source>
        <dbReference type="SAM" id="Coils"/>
    </source>
</evidence>
<dbReference type="SUPFAM" id="SSF57959">
    <property type="entry name" value="Leucine zipper domain"/>
    <property type="match status" value="1"/>
</dbReference>
<evidence type="ECO:0000256" key="2">
    <source>
        <dbReference type="SAM" id="MobiDB-lite"/>
    </source>
</evidence>
<reference evidence="6 7" key="1">
    <citation type="submission" date="2018-10" db="EMBL/GenBank/DDBJ databases">
        <title>Fifty Aureobasidium pullulans genomes reveal a recombining polyextremotolerant generalist.</title>
        <authorList>
            <person name="Gostincar C."/>
            <person name="Turk M."/>
            <person name="Zajc J."/>
            <person name="Gunde-Cimerman N."/>
        </authorList>
    </citation>
    <scope>NUCLEOTIDE SEQUENCE [LARGE SCALE GENOMIC DNA]</scope>
    <source>
        <strain evidence="4 7">EXF-11013</strain>
        <strain evidence="5 6">EXF-3519</strain>
    </source>
</reference>
<protein>
    <recommendedName>
        <fullName evidence="3">BZIP domain-containing protein</fullName>
    </recommendedName>
</protein>
<evidence type="ECO:0000313" key="5">
    <source>
        <dbReference type="EMBL" id="THZ72740.1"/>
    </source>
</evidence>
<dbReference type="EMBL" id="QZAL01000001">
    <property type="protein sequence ID" value="THW53070.1"/>
    <property type="molecule type" value="Genomic_DNA"/>
</dbReference>
<feature type="domain" description="BZIP" evidence="3">
    <location>
        <begin position="43"/>
        <end position="107"/>
    </location>
</feature>
<dbReference type="PANTHER" id="PTHR40618:SF1">
    <property type="entry name" value="B-ZIP TRANSCRIPTION FACTOR (EUROFUNG)"/>
    <property type="match status" value="1"/>
</dbReference>
<evidence type="ECO:0000259" key="3">
    <source>
        <dbReference type="SMART" id="SM00338"/>
    </source>
</evidence>
<proteinExistence type="predicted"/>
<accession>A0A4S8YQ49</accession>
<dbReference type="Proteomes" id="UP000309734">
    <property type="component" value="Unassembled WGS sequence"/>
</dbReference>
<comment type="caution">
    <text evidence="4">The sequence shown here is derived from an EMBL/GenBank/DDBJ whole genome shotgun (WGS) entry which is preliminary data.</text>
</comment>
<dbReference type="EMBL" id="QZBS01000114">
    <property type="protein sequence ID" value="THZ72740.1"/>
    <property type="molecule type" value="Genomic_DNA"/>
</dbReference>
<evidence type="ECO:0000313" key="7">
    <source>
        <dbReference type="Proteomes" id="UP000310687"/>
    </source>
</evidence>
<dbReference type="Gene3D" id="1.20.5.170">
    <property type="match status" value="1"/>
</dbReference>
<feature type="compositionally biased region" description="Basic and acidic residues" evidence="2">
    <location>
        <begin position="21"/>
        <end position="52"/>
    </location>
</feature>
<feature type="region of interest" description="Disordered" evidence="2">
    <location>
        <begin position="371"/>
        <end position="407"/>
    </location>
</feature>
<dbReference type="InterPro" id="IPR046347">
    <property type="entry name" value="bZIP_sf"/>
</dbReference>
<evidence type="ECO:0000313" key="4">
    <source>
        <dbReference type="EMBL" id="THW53070.1"/>
    </source>
</evidence>
<organism evidence="4 7">
    <name type="scientific">Aureobasidium pullulans</name>
    <name type="common">Black yeast</name>
    <name type="synonym">Pullularia pullulans</name>
    <dbReference type="NCBI Taxonomy" id="5580"/>
    <lineage>
        <taxon>Eukaryota</taxon>
        <taxon>Fungi</taxon>
        <taxon>Dikarya</taxon>
        <taxon>Ascomycota</taxon>
        <taxon>Pezizomycotina</taxon>
        <taxon>Dothideomycetes</taxon>
        <taxon>Dothideomycetidae</taxon>
        <taxon>Dothideales</taxon>
        <taxon>Saccotheciaceae</taxon>
        <taxon>Aureobasidium</taxon>
    </lineage>
</organism>
<dbReference type="GO" id="GO:0003700">
    <property type="term" value="F:DNA-binding transcription factor activity"/>
    <property type="evidence" value="ECO:0007669"/>
    <property type="project" value="InterPro"/>
</dbReference>
<feature type="compositionally biased region" description="Polar residues" evidence="2">
    <location>
        <begin position="398"/>
        <end position="407"/>
    </location>
</feature>
<dbReference type="PANTHER" id="PTHR40618">
    <property type="entry name" value="B-ZIP TRANSCRIPTION FACTOR (EUROFUNG)-RELATED"/>
    <property type="match status" value="1"/>
</dbReference>
<evidence type="ECO:0000313" key="6">
    <source>
        <dbReference type="Proteomes" id="UP000309734"/>
    </source>
</evidence>
<dbReference type="InterPro" id="IPR004827">
    <property type="entry name" value="bZIP"/>
</dbReference>
<dbReference type="CDD" id="cd14688">
    <property type="entry name" value="bZIP_YAP"/>
    <property type="match status" value="1"/>
</dbReference>
<keyword evidence="1" id="KW-0175">Coiled coil</keyword>
<sequence length="532" mass="58899">MSTESRIDSAQPEKTARRKRSREESEPNNDENKKRGRPRLDTQDESAADRRRTQIRVAQRAYRQRKENTIDELRKQVEELQGTIQSMNQSFSHFSAKCSATNVPSSLLADLQNFAQLYASGQSHADSLSSSESPEMVSHSFGQEIDSNIKDHSKSFLADAANVSPRTEVRQTTWSPLAASDSTTDSFDPMENNQVSMSMMRSLGIPESYSSFESTFARRLHRASCEYAYRLACDPTRIPVLFNNVFKLTLKAAGTVERVKYSLQSTLSRSTREPLSNWGVTFIHVGGAGTHYSRPPEEGGLGYQSPNSWAVTTVGPHKIGGSTIEEALTAEMLLRGVTGMDGEWFDAYDVEGYLAEKGIRLDPSSSFAEIELPDDESSSLESSTGSPPMDPMTAYVQHLTTSNPGTSPNPAAFYPGLSNFGYLPAASVGPQHRKSYPEVQGHYEPHIDERRSTAPMIGQQYGLGMPISGGMYPYAYQPVKKTTVTIDVGKFVQRECHKVSILSFASFANSSYRDESSWHLFDASTRISPQGH</sequence>
<feature type="coiled-coil region" evidence="1">
    <location>
        <begin position="63"/>
        <end position="90"/>
    </location>
</feature>
<feature type="region of interest" description="Disordered" evidence="2">
    <location>
        <begin position="1"/>
        <end position="54"/>
    </location>
</feature>
<dbReference type="AlphaFoldDB" id="A0A4S8YQ49"/>
<name>A0A4S8YQ49_AURPU</name>